<dbReference type="OMA" id="RVMEYDW"/>
<dbReference type="PANTHER" id="PTHR43130">
    <property type="entry name" value="ARAC-FAMILY TRANSCRIPTIONAL REGULATOR"/>
    <property type="match status" value="1"/>
</dbReference>
<dbReference type="PANTHER" id="PTHR43130:SF3">
    <property type="entry name" value="HTH-TYPE TRANSCRIPTIONAL REGULATOR RV1931C"/>
    <property type="match status" value="1"/>
</dbReference>
<dbReference type="InterPro" id="IPR002818">
    <property type="entry name" value="DJ-1/PfpI"/>
</dbReference>
<feature type="transmembrane region" description="Helical" evidence="1">
    <location>
        <begin position="126"/>
        <end position="149"/>
    </location>
</feature>
<dbReference type="AlphaFoldDB" id="W6QJJ8"/>
<dbReference type="OrthoDB" id="543156at2759"/>
<dbReference type="EMBL" id="HG792015">
    <property type="protein sequence ID" value="CDM29737.1"/>
    <property type="molecule type" value="Genomic_DNA"/>
</dbReference>
<dbReference type="Proteomes" id="UP000030686">
    <property type="component" value="Unassembled WGS sequence"/>
</dbReference>
<keyword evidence="1" id="KW-0472">Membrane</keyword>
<dbReference type="SUPFAM" id="SSF52317">
    <property type="entry name" value="Class I glutamine amidotransferase-like"/>
    <property type="match status" value="1"/>
</dbReference>
<keyword evidence="1" id="KW-0812">Transmembrane</keyword>
<evidence type="ECO:0000256" key="1">
    <source>
        <dbReference type="SAM" id="Phobius"/>
    </source>
</evidence>
<organism evidence="3 4">
    <name type="scientific">Penicillium roqueforti (strain FM164)</name>
    <dbReference type="NCBI Taxonomy" id="1365484"/>
    <lineage>
        <taxon>Eukaryota</taxon>
        <taxon>Fungi</taxon>
        <taxon>Dikarya</taxon>
        <taxon>Ascomycota</taxon>
        <taxon>Pezizomycotina</taxon>
        <taxon>Eurotiomycetes</taxon>
        <taxon>Eurotiomycetidae</taxon>
        <taxon>Eurotiales</taxon>
        <taxon>Aspergillaceae</taxon>
        <taxon>Penicillium</taxon>
    </lineage>
</organism>
<dbReference type="STRING" id="1365484.W6QJJ8"/>
<evidence type="ECO:0000313" key="4">
    <source>
        <dbReference type="Proteomes" id="UP000030686"/>
    </source>
</evidence>
<dbReference type="InterPro" id="IPR029062">
    <property type="entry name" value="Class_I_gatase-like"/>
</dbReference>
<keyword evidence="4" id="KW-1185">Reference proteome</keyword>
<accession>W6QJJ8</accession>
<evidence type="ECO:0000313" key="3">
    <source>
        <dbReference type="EMBL" id="CDM29737.1"/>
    </source>
</evidence>
<keyword evidence="1" id="KW-1133">Transmembrane helix</keyword>
<feature type="domain" description="DJ-1/PfpI" evidence="2">
    <location>
        <begin position="11"/>
        <end position="164"/>
    </location>
</feature>
<reference evidence="3" key="1">
    <citation type="journal article" date="2014" name="Nat. Commun.">
        <title>Multiple recent horizontal transfers of a large genomic region in cheese making fungi.</title>
        <authorList>
            <person name="Cheeseman K."/>
            <person name="Ropars J."/>
            <person name="Renault P."/>
            <person name="Dupont J."/>
            <person name="Gouzy J."/>
            <person name="Branca A."/>
            <person name="Abraham A.L."/>
            <person name="Ceppi M."/>
            <person name="Conseiller E."/>
            <person name="Debuchy R."/>
            <person name="Malagnac F."/>
            <person name="Goarin A."/>
            <person name="Silar P."/>
            <person name="Lacoste S."/>
            <person name="Sallet E."/>
            <person name="Bensimon A."/>
            <person name="Giraud T."/>
            <person name="Brygoo Y."/>
        </authorList>
    </citation>
    <scope>NUCLEOTIDE SEQUENCE [LARGE SCALE GENOMIC DNA]</scope>
    <source>
        <strain evidence="3">FM164</strain>
    </source>
</reference>
<gene>
    <name evidence="3" type="ORF">PROQFM164_S01g003550</name>
</gene>
<dbReference type="Pfam" id="PF01965">
    <property type="entry name" value="DJ-1_PfpI"/>
    <property type="match status" value="1"/>
</dbReference>
<proteinExistence type="predicted"/>
<evidence type="ECO:0000259" key="2">
    <source>
        <dbReference type="Pfam" id="PF01965"/>
    </source>
</evidence>
<name>W6QJJ8_PENRF</name>
<sequence length="202" mass="21804">MSLRSSNKYYKVGVLLFPGADILDFAGPIEVLSHVSHNRNPENPKRMFEITTVACSPTIRAANLLTVHADLLLPDAIDRISDFHILVIPGGPPSVLQPLLENSTPELDLIRKFVALPVALLSGTRILLSICTGAFLLGAAGILGGMTVTTHHHALDRLRDICAQFNAPGDHTTTVLHRRYIDGGLLNETVFDSSRPEGSAQA</sequence>
<dbReference type="InterPro" id="IPR052158">
    <property type="entry name" value="INH-QAR"/>
</dbReference>
<protein>
    <submittedName>
        <fullName evidence="3">DJ-1 domain, InhA-type</fullName>
    </submittedName>
</protein>
<dbReference type="Gene3D" id="3.40.50.880">
    <property type="match status" value="1"/>
</dbReference>